<dbReference type="GO" id="GO:0008757">
    <property type="term" value="F:S-adenosylmethionine-dependent methyltransferase activity"/>
    <property type="evidence" value="ECO:0007669"/>
    <property type="project" value="InterPro"/>
</dbReference>
<dbReference type="AlphaFoldDB" id="X1T096"/>
<dbReference type="Pfam" id="PF08241">
    <property type="entry name" value="Methyltransf_11"/>
    <property type="match status" value="1"/>
</dbReference>
<organism evidence="2">
    <name type="scientific">marine sediment metagenome</name>
    <dbReference type="NCBI Taxonomy" id="412755"/>
    <lineage>
        <taxon>unclassified sequences</taxon>
        <taxon>metagenomes</taxon>
        <taxon>ecological metagenomes</taxon>
    </lineage>
</organism>
<sequence length="226" mass="25822">MAEALIRKLDPSYRQRWEIYDGILERLTGSGARWLDGGCGRNIAIEEFPCDITVGMDFHRHPDVLHTAPAHLVIGNMEKLPFDNSVFTLVTLNTVVEHFENPSVVFKEIYRVLRPGGHVLIHTTNKNSPLIMFGNLFPESLRLLLMKKAFGAQEPDVFKAYHRLNTIAALRNIEGFELEELHAVQDLNCSNRIVFLALLVYHLMTKIPGLWKLRTNVIVLLKKMHS</sequence>
<evidence type="ECO:0000313" key="2">
    <source>
        <dbReference type="EMBL" id="GAI98747.1"/>
    </source>
</evidence>
<dbReference type="Gene3D" id="3.40.50.150">
    <property type="entry name" value="Vaccinia Virus protein VP39"/>
    <property type="match status" value="1"/>
</dbReference>
<name>X1T096_9ZZZZ</name>
<dbReference type="EMBL" id="BARW01017092">
    <property type="protein sequence ID" value="GAI98747.1"/>
    <property type="molecule type" value="Genomic_DNA"/>
</dbReference>
<gene>
    <name evidence="2" type="ORF">S12H4_29606</name>
</gene>
<accession>X1T096</accession>
<feature type="domain" description="Methyltransferase type 11" evidence="1">
    <location>
        <begin position="35"/>
        <end position="121"/>
    </location>
</feature>
<comment type="caution">
    <text evidence="2">The sequence shown here is derived from an EMBL/GenBank/DDBJ whole genome shotgun (WGS) entry which is preliminary data.</text>
</comment>
<protein>
    <recommendedName>
        <fullName evidence="1">Methyltransferase type 11 domain-containing protein</fullName>
    </recommendedName>
</protein>
<evidence type="ECO:0000259" key="1">
    <source>
        <dbReference type="Pfam" id="PF08241"/>
    </source>
</evidence>
<dbReference type="InterPro" id="IPR013216">
    <property type="entry name" value="Methyltransf_11"/>
</dbReference>
<proteinExistence type="predicted"/>
<reference evidence="2" key="1">
    <citation type="journal article" date="2014" name="Front. Microbiol.">
        <title>High frequency of phylogenetically diverse reductive dehalogenase-homologous genes in deep subseafloor sedimentary metagenomes.</title>
        <authorList>
            <person name="Kawai M."/>
            <person name="Futagami T."/>
            <person name="Toyoda A."/>
            <person name="Takaki Y."/>
            <person name="Nishi S."/>
            <person name="Hori S."/>
            <person name="Arai W."/>
            <person name="Tsubouchi T."/>
            <person name="Morono Y."/>
            <person name="Uchiyama I."/>
            <person name="Ito T."/>
            <person name="Fujiyama A."/>
            <person name="Inagaki F."/>
            <person name="Takami H."/>
        </authorList>
    </citation>
    <scope>NUCLEOTIDE SEQUENCE</scope>
    <source>
        <strain evidence="2">Expedition CK06-06</strain>
    </source>
</reference>
<dbReference type="SUPFAM" id="SSF53335">
    <property type="entry name" value="S-adenosyl-L-methionine-dependent methyltransferases"/>
    <property type="match status" value="1"/>
</dbReference>
<dbReference type="InterPro" id="IPR029063">
    <property type="entry name" value="SAM-dependent_MTases_sf"/>
</dbReference>
<dbReference type="CDD" id="cd02440">
    <property type="entry name" value="AdoMet_MTases"/>
    <property type="match status" value="1"/>
</dbReference>